<keyword evidence="2" id="KW-1185">Reference proteome</keyword>
<name>A0A8H3W078_9PEZI</name>
<gene>
    <name evidence="1" type="ORF">GQ607_016866</name>
</gene>
<reference evidence="1 2" key="1">
    <citation type="submission" date="2019-12" db="EMBL/GenBank/DDBJ databases">
        <title>A genome sequence resource for the geographically widespread anthracnose pathogen Colletotrichum asianum.</title>
        <authorList>
            <person name="Meng Y."/>
        </authorList>
    </citation>
    <scope>NUCLEOTIDE SEQUENCE [LARGE SCALE GENOMIC DNA]</scope>
    <source>
        <strain evidence="1 2">ICMP 18580</strain>
    </source>
</reference>
<organism evidence="1 2">
    <name type="scientific">Colletotrichum asianum</name>
    <dbReference type="NCBI Taxonomy" id="702518"/>
    <lineage>
        <taxon>Eukaryota</taxon>
        <taxon>Fungi</taxon>
        <taxon>Dikarya</taxon>
        <taxon>Ascomycota</taxon>
        <taxon>Pezizomycotina</taxon>
        <taxon>Sordariomycetes</taxon>
        <taxon>Hypocreomycetidae</taxon>
        <taxon>Glomerellales</taxon>
        <taxon>Glomerellaceae</taxon>
        <taxon>Colletotrichum</taxon>
        <taxon>Colletotrichum gloeosporioides species complex</taxon>
    </lineage>
</organism>
<evidence type="ECO:0000313" key="1">
    <source>
        <dbReference type="EMBL" id="KAF0315888.1"/>
    </source>
</evidence>
<dbReference type="Proteomes" id="UP000434172">
    <property type="component" value="Unassembled WGS sequence"/>
</dbReference>
<dbReference type="AlphaFoldDB" id="A0A8H3W078"/>
<proteinExistence type="predicted"/>
<dbReference type="EMBL" id="WOWK01000181">
    <property type="protein sequence ID" value="KAF0315888.1"/>
    <property type="molecule type" value="Genomic_DNA"/>
</dbReference>
<sequence length="20" mass="2351">MLTILTLDTRAILVVREKHK</sequence>
<evidence type="ECO:0000313" key="2">
    <source>
        <dbReference type="Proteomes" id="UP000434172"/>
    </source>
</evidence>
<comment type="caution">
    <text evidence="1">The sequence shown here is derived from an EMBL/GenBank/DDBJ whole genome shotgun (WGS) entry which is preliminary data.</text>
</comment>
<protein>
    <submittedName>
        <fullName evidence="1">Uncharacterized protein</fullName>
    </submittedName>
</protein>
<accession>A0A8H3W078</accession>